<sequence>MWLEPVNPHPQYSFAYDVQDASTGDSKAQYETRDGDVVQGSYSLIEADGTRRVVDYTADSINGFNAVVNREPAVAVAPVVAPVTRTVAAAAPAVPVAAPIVAARTVAAAPVPAVTYSAPFVAARTAVAPAVATVAAAPAPQYYQAYTLPRAVATRLGVPVTYTV</sequence>
<name>A0ACC2PI67_9HYME</name>
<gene>
    <name evidence="1" type="ORF">QAD02_018930</name>
</gene>
<protein>
    <submittedName>
        <fullName evidence="1">Uncharacterized protein</fullName>
    </submittedName>
</protein>
<accession>A0ACC2PI67</accession>
<reference evidence="1" key="1">
    <citation type="submission" date="2023-04" db="EMBL/GenBank/DDBJ databases">
        <title>A chromosome-level genome assembly of the parasitoid wasp Eretmocerus hayati.</title>
        <authorList>
            <person name="Zhong Y."/>
            <person name="Liu S."/>
            <person name="Liu Y."/>
        </authorList>
    </citation>
    <scope>NUCLEOTIDE SEQUENCE</scope>
    <source>
        <strain evidence="1">ZJU_SS_LIU_2023</strain>
    </source>
</reference>
<proteinExistence type="predicted"/>
<evidence type="ECO:0000313" key="2">
    <source>
        <dbReference type="Proteomes" id="UP001239111"/>
    </source>
</evidence>
<evidence type="ECO:0000313" key="1">
    <source>
        <dbReference type="EMBL" id="KAJ8683138.1"/>
    </source>
</evidence>
<comment type="caution">
    <text evidence="1">The sequence shown here is derived from an EMBL/GenBank/DDBJ whole genome shotgun (WGS) entry which is preliminary data.</text>
</comment>
<keyword evidence="2" id="KW-1185">Reference proteome</keyword>
<dbReference type="EMBL" id="CM056741">
    <property type="protein sequence ID" value="KAJ8683138.1"/>
    <property type="molecule type" value="Genomic_DNA"/>
</dbReference>
<dbReference type="Proteomes" id="UP001239111">
    <property type="component" value="Chromosome 1"/>
</dbReference>
<organism evidence="1 2">
    <name type="scientific">Eretmocerus hayati</name>
    <dbReference type="NCBI Taxonomy" id="131215"/>
    <lineage>
        <taxon>Eukaryota</taxon>
        <taxon>Metazoa</taxon>
        <taxon>Ecdysozoa</taxon>
        <taxon>Arthropoda</taxon>
        <taxon>Hexapoda</taxon>
        <taxon>Insecta</taxon>
        <taxon>Pterygota</taxon>
        <taxon>Neoptera</taxon>
        <taxon>Endopterygota</taxon>
        <taxon>Hymenoptera</taxon>
        <taxon>Apocrita</taxon>
        <taxon>Proctotrupomorpha</taxon>
        <taxon>Chalcidoidea</taxon>
        <taxon>Aphelinidae</taxon>
        <taxon>Aphelininae</taxon>
        <taxon>Eretmocerus</taxon>
    </lineage>
</organism>